<evidence type="ECO:0000259" key="3">
    <source>
        <dbReference type="Pfam" id="PF00501"/>
    </source>
</evidence>
<dbReference type="PROSITE" id="PS00455">
    <property type="entry name" value="AMP_BINDING"/>
    <property type="match status" value="1"/>
</dbReference>
<dbReference type="EC" id="6.2.1.3" evidence="5"/>
<dbReference type="Proteomes" id="UP000001817">
    <property type="component" value="Chromosome 1"/>
</dbReference>
<dbReference type="Pfam" id="PF13193">
    <property type="entry name" value="AMP-binding_C"/>
    <property type="match status" value="1"/>
</dbReference>
<evidence type="ECO:0000313" key="5">
    <source>
        <dbReference type="EMBL" id="ABE30218.1"/>
    </source>
</evidence>
<feature type="domain" description="AMP-dependent synthetase/ligase" evidence="3">
    <location>
        <begin position="22"/>
        <end position="405"/>
    </location>
</feature>
<dbReference type="FunFam" id="3.30.300.30:FF:000008">
    <property type="entry name" value="2,3-dihydroxybenzoate-AMP ligase"/>
    <property type="match status" value="1"/>
</dbReference>
<dbReference type="Gene3D" id="3.30.300.30">
    <property type="match status" value="1"/>
</dbReference>
<keyword evidence="2 5" id="KW-0436">Ligase</keyword>
<dbReference type="OrthoDB" id="9803968at2"/>
<dbReference type="PANTHER" id="PTHR43201:SF5">
    <property type="entry name" value="MEDIUM-CHAIN ACYL-COA LIGASE ACSF2, MITOCHONDRIAL"/>
    <property type="match status" value="1"/>
</dbReference>
<dbReference type="EMBL" id="CP000270">
    <property type="protein sequence ID" value="ABE30218.1"/>
    <property type="molecule type" value="Genomic_DNA"/>
</dbReference>
<evidence type="ECO:0000256" key="1">
    <source>
        <dbReference type="ARBA" id="ARBA00006432"/>
    </source>
</evidence>
<evidence type="ECO:0000259" key="4">
    <source>
        <dbReference type="Pfam" id="PF13193"/>
    </source>
</evidence>
<dbReference type="Gene3D" id="3.40.50.12780">
    <property type="entry name" value="N-terminal domain of ligase-like"/>
    <property type="match status" value="1"/>
</dbReference>
<dbReference type="InterPro" id="IPR020845">
    <property type="entry name" value="AMP-binding_CS"/>
</dbReference>
<organism evidence="5 6">
    <name type="scientific">Paraburkholderia xenovorans (strain LB400)</name>
    <dbReference type="NCBI Taxonomy" id="266265"/>
    <lineage>
        <taxon>Bacteria</taxon>
        <taxon>Pseudomonadati</taxon>
        <taxon>Pseudomonadota</taxon>
        <taxon>Betaproteobacteria</taxon>
        <taxon>Burkholderiales</taxon>
        <taxon>Burkholderiaceae</taxon>
        <taxon>Paraburkholderia</taxon>
    </lineage>
</organism>
<dbReference type="InterPro" id="IPR042099">
    <property type="entry name" value="ANL_N_sf"/>
</dbReference>
<evidence type="ECO:0000313" key="6">
    <source>
        <dbReference type="Proteomes" id="UP000001817"/>
    </source>
</evidence>
<dbReference type="KEGG" id="bxe:Bxe_A2746"/>
<comment type="similarity">
    <text evidence="1">Belongs to the ATP-dependent AMP-binding enzyme family.</text>
</comment>
<dbReference type="InterPro" id="IPR000873">
    <property type="entry name" value="AMP-dep_synth/lig_dom"/>
</dbReference>
<name>Q140M1_PARXL</name>
<dbReference type="PATRIC" id="fig|266265.5.peg.1748"/>
<keyword evidence="6" id="KW-1185">Reference proteome</keyword>
<dbReference type="GO" id="GO:0004467">
    <property type="term" value="F:long-chain fatty acid-CoA ligase activity"/>
    <property type="evidence" value="ECO:0007669"/>
    <property type="project" value="UniProtKB-EC"/>
</dbReference>
<dbReference type="InterPro" id="IPR025110">
    <property type="entry name" value="AMP-bd_C"/>
</dbReference>
<gene>
    <name evidence="5" type="ORF">Bxe_A2746</name>
</gene>
<sequence length="543" mass="59994">MKLQPESHGPYAVMEMCVGDALDEAARKWPERTGWVFEEEHISYQQMKEHVDRVARALLASGIERGDVVAVWMPNLPHFAFIELACAKIGAIIGAINTRSKVFEVEHFMKHSEAKLLVMVDRFIKHDFVATLNEVCRGEARQIGGDVAAGGVGQLRKVVSVSSAPDSRAQSWTAFIALGESVTAEALATIQRQQNIDDPILIQYTSGTTSLPKGALCNHRYVLNFGGVLMQRLGMEEGDAFLNTQPFYHVGGSCGAVPAPLTLGCTVVSAEYYEVERILSLIERERCVARSGYGAMYIMEMNHPRFREFDLSSLKAGWCVGTAELMNRVRNEMNIPGLLQIYGATEVGGTSAWVDDPWELRSSSCGSPIYGTELKIVDPATGATLASGEIGEICMRGWWKMNGYLKQPAETASTVDADGWVHTGDLGHVDEAGNLYFSSRLKDMLKIGGENVSAQEVEAVLLSHPRIAQVAVIGAPDERLTEVVMAIVEPRHNEQVTEEEVIAYCAQRMANFRVPRYVRITQTWPLTDSGKIQKHKLREQYLV</sequence>
<dbReference type="AlphaFoldDB" id="Q140M1"/>
<dbReference type="RefSeq" id="WP_011487917.1">
    <property type="nucleotide sequence ID" value="NC_007951.1"/>
</dbReference>
<feature type="domain" description="AMP-binding enzyme C-terminal" evidence="4">
    <location>
        <begin position="456"/>
        <end position="531"/>
    </location>
</feature>
<evidence type="ECO:0000256" key="2">
    <source>
        <dbReference type="ARBA" id="ARBA00022598"/>
    </source>
</evidence>
<proteinExistence type="inferred from homology"/>
<accession>Q140M1</accession>
<protein>
    <submittedName>
        <fullName evidence="5">Long chain fatty acid CoA ligase</fullName>
        <ecNumber evidence="5">6.2.1.3</ecNumber>
    </submittedName>
</protein>
<dbReference type="KEGG" id="bxb:DR64_429"/>
<dbReference type="GO" id="GO:0031956">
    <property type="term" value="F:medium-chain fatty acid-CoA ligase activity"/>
    <property type="evidence" value="ECO:0007669"/>
    <property type="project" value="TreeGrafter"/>
</dbReference>
<dbReference type="PANTHER" id="PTHR43201">
    <property type="entry name" value="ACYL-COA SYNTHETASE"/>
    <property type="match status" value="1"/>
</dbReference>
<dbReference type="STRING" id="266265.Bxe_A2746"/>
<dbReference type="SUPFAM" id="SSF56801">
    <property type="entry name" value="Acetyl-CoA synthetase-like"/>
    <property type="match status" value="1"/>
</dbReference>
<dbReference type="Pfam" id="PF00501">
    <property type="entry name" value="AMP-binding"/>
    <property type="match status" value="1"/>
</dbReference>
<dbReference type="InterPro" id="IPR045851">
    <property type="entry name" value="AMP-bd_C_sf"/>
</dbReference>
<dbReference type="eggNOG" id="COG0318">
    <property type="taxonomic scope" value="Bacteria"/>
</dbReference>
<reference evidence="5 6" key="1">
    <citation type="journal article" date="2006" name="Proc. Natl. Acad. Sci. U.S.A.">
        <title>Burkholderia xenovorans LB400 harbors a multi-replicon, 9.73-Mbp genome shaped for versatility.</title>
        <authorList>
            <person name="Chain P.S."/>
            <person name="Denef V.J."/>
            <person name="Konstantinidis K.T."/>
            <person name="Vergez L.M."/>
            <person name="Agullo L."/>
            <person name="Reyes V.L."/>
            <person name="Hauser L."/>
            <person name="Cordova M."/>
            <person name="Gomez L."/>
            <person name="Gonzalez M."/>
            <person name="Land M."/>
            <person name="Lao V."/>
            <person name="Larimer F."/>
            <person name="LiPuma J.J."/>
            <person name="Mahenthiralingam E."/>
            <person name="Malfatti S.A."/>
            <person name="Marx C.J."/>
            <person name="Parnell J.J."/>
            <person name="Ramette A."/>
            <person name="Richardson P."/>
            <person name="Seeger M."/>
            <person name="Smith D."/>
            <person name="Spilker T."/>
            <person name="Sul W.J."/>
            <person name="Tsoi T.V."/>
            <person name="Ulrich L.E."/>
            <person name="Zhulin I.B."/>
            <person name="Tiedje J.M."/>
        </authorList>
    </citation>
    <scope>NUCLEOTIDE SEQUENCE [LARGE SCALE GENOMIC DNA]</scope>
    <source>
        <strain evidence="5 6">LB400</strain>
    </source>
</reference>